<keyword evidence="6" id="KW-1133">Transmembrane helix</keyword>
<dbReference type="PROSITE" id="PS50885">
    <property type="entry name" value="HAMP"/>
    <property type="match status" value="1"/>
</dbReference>
<dbReference type="PRINTS" id="PR00260">
    <property type="entry name" value="CHEMTRNSDUCR"/>
</dbReference>
<feature type="non-terminal residue" evidence="9">
    <location>
        <position position="504"/>
    </location>
</feature>
<dbReference type="GO" id="GO:0004888">
    <property type="term" value="F:transmembrane signaling receptor activity"/>
    <property type="evidence" value="ECO:0007669"/>
    <property type="project" value="InterPro"/>
</dbReference>
<feature type="domain" description="Methyl-accepting transducer" evidence="7">
    <location>
        <begin position="257"/>
        <end position="486"/>
    </location>
</feature>
<evidence type="ECO:0000256" key="6">
    <source>
        <dbReference type="SAM" id="Phobius"/>
    </source>
</evidence>
<dbReference type="PANTHER" id="PTHR43531:SF14">
    <property type="entry name" value="METHYL-ACCEPTING CHEMOTAXIS PROTEIN I-RELATED"/>
    <property type="match status" value="1"/>
</dbReference>
<dbReference type="SUPFAM" id="SSF58104">
    <property type="entry name" value="Methyl-accepting chemotaxis protein (MCP) signaling domain"/>
    <property type="match status" value="1"/>
</dbReference>
<evidence type="ECO:0000313" key="10">
    <source>
        <dbReference type="Proteomes" id="UP000824248"/>
    </source>
</evidence>
<dbReference type="InterPro" id="IPR004090">
    <property type="entry name" value="Chemotax_Me-accpt_rcpt"/>
</dbReference>
<dbReference type="Pfam" id="PF00015">
    <property type="entry name" value="MCPsignal"/>
    <property type="match status" value="1"/>
</dbReference>
<evidence type="ECO:0000259" key="7">
    <source>
        <dbReference type="PROSITE" id="PS50111"/>
    </source>
</evidence>
<name>A0A9D2B4D8_9GAMM</name>
<dbReference type="Proteomes" id="UP000824248">
    <property type="component" value="Unassembled WGS sequence"/>
</dbReference>
<dbReference type="PROSITE" id="PS50111">
    <property type="entry name" value="CHEMOTAXIS_TRANSDUC_2"/>
    <property type="match status" value="1"/>
</dbReference>
<proteinExistence type="inferred from homology"/>
<dbReference type="GO" id="GO:0007165">
    <property type="term" value="P:signal transduction"/>
    <property type="evidence" value="ECO:0007669"/>
    <property type="project" value="UniProtKB-KW"/>
</dbReference>
<dbReference type="SMART" id="SM00283">
    <property type="entry name" value="MA"/>
    <property type="match status" value="1"/>
</dbReference>
<feature type="transmembrane region" description="Helical" evidence="6">
    <location>
        <begin position="174"/>
        <end position="196"/>
    </location>
</feature>
<dbReference type="InterPro" id="IPR003660">
    <property type="entry name" value="HAMP_dom"/>
</dbReference>
<dbReference type="PANTHER" id="PTHR43531">
    <property type="entry name" value="PROTEIN ICFG"/>
    <property type="match status" value="1"/>
</dbReference>
<gene>
    <name evidence="9" type="ORF">H9854_00735</name>
</gene>
<accession>A0A9D2B4D8</accession>
<dbReference type="GO" id="GO:0006935">
    <property type="term" value="P:chemotaxis"/>
    <property type="evidence" value="ECO:0007669"/>
    <property type="project" value="InterPro"/>
</dbReference>
<keyword evidence="6" id="KW-0812">Transmembrane</keyword>
<dbReference type="Gene3D" id="1.10.287.950">
    <property type="entry name" value="Methyl-accepting chemotaxis protein"/>
    <property type="match status" value="1"/>
</dbReference>
<evidence type="ECO:0000256" key="2">
    <source>
        <dbReference type="ARBA" id="ARBA00022481"/>
    </source>
</evidence>
<keyword evidence="2" id="KW-0488">Methylation</keyword>
<reference evidence="9" key="2">
    <citation type="submission" date="2021-04" db="EMBL/GenBank/DDBJ databases">
        <authorList>
            <person name="Gilroy R."/>
        </authorList>
    </citation>
    <scope>NUCLEOTIDE SEQUENCE</scope>
    <source>
        <strain evidence="9">1193</strain>
    </source>
</reference>
<dbReference type="EMBL" id="DXFC01000022">
    <property type="protein sequence ID" value="HIX60758.1"/>
    <property type="molecule type" value="Genomic_DNA"/>
</dbReference>
<dbReference type="InterPro" id="IPR004089">
    <property type="entry name" value="MCPsignal_dom"/>
</dbReference>
<organism evidence="9 10">
    <name type="scientific">Candidatus Halomonas stercoripullorum</name>
    <dbReference type="NCBI Taxonomy" id="2838617"/>
    <lineage>
        <taxon>Bacteria</taxon>
        <taxon>Pseudomonadati</taxon>
        <taxon>Pseudomonadota</taxon>
        <taxon>Gammaproteobacteria</taxon>
        <taxon>Oceanospirillales</taxon>
        <taxon>Halomonadaceae</taxon>
        <taxon>Halomonas</taxon>
    </lineage>
</organism>
<evidence type="ECO:0000256" key="3">
    <source>
        <dbReference type="ARBA" id="ARBA00023224"/>
    </source>
</evidence>
<evidence type="ECO:0000259" key="8">
    <source>
        <dbReference type="PROSITE" id="PS50885"/>
    </source>
</evidence>
<keyword evidence="6" id="KW-0472">Membrane</keyword>
<evidence type="ECO:0000313" key="9">
    <source>
        <dbReference type="EMBL" id="HIX60758.1"/>
    </source>
</evidence>
<keyword evidence="3 5" id="KW-0807">Transducer</keyword>
<dbReference type="AlphaFoldDB" id="A0A9D2B4D8"/>
<evidence type="ECO:0000256" key="5">
    <source>
        <dbReference type="PROSITE-ProRule" id="PRU00284"/>
    </source>
</evidence>
<feature type="domain" description="HAMP" evidence="8">
    <location>
        <begin position="208"/>
        <end position="252"/>
    </location>
</feature>
<comment type="subcellular location">
    <subcellularLocation>
        <location evidence="1">Membrane</location>
    </subcellularLocation>
</comment>
<dbReference type="InterPro" id="IPR051310">
    <property type="entry name" value="MCP_chemotaxis"/>
</dbReference>
<evidence type="ECO:0000256" key="4">
    <source>
        <dbReference type="ARBA" id="ARBA00029447"/>
    </source>
</evidence>
<dbReference type="CDD" id="cd11386">
    <property type="entry name" value="MCP_signal"/>
    <property type="match status" value="1"/>
</dbReference>
<dbReference type="FunFam" id="1.10.287.950:FF:000001">
    <property type="entry name" value="Methyl-accepting chemotaxis sensory transducer"/>
    <property type="match status" value="1"/>
</dbReference>
<comment type="caution">
    <text evidence="9">The sequence shown here is derived from an EMBL/GenBank/DDBJ whole genome shotgun (WGS) entry which is preliminary data.</text>
</comment>
<reference evidence="9" key="1">
    <citation type="journal article" date="2021" name="PeerJ">
        <title>Extensive microbial diversity within the chicken gut microbiome revealed by metagenomics and culture.</title>
        <authorList>
            <person name="Gilroy R."/>
            <person name="Ravi A."/>
            <person name="Getino M."/>
            <person name="Pursley I."/>
            <person name="Horton D.L."/>
            <person name="Alikhan N.F."/>
            <person name="Baker D."/>
            <person name="Gharbi K."/>
            <person name="Hall N."/>
            <person name="Watson M."/>
            <person name="Adriaenssens E.M."/>
            <person name="Foster-Nyarko E."/>
            <person name="Jarju S."/>
            <person name="Secka A."/>
            <person name="Antonio M."/>
            <person name="Oren A."/>
            <person name="Chaudhuri R.R."/>
            <person name="La Ragione R."/>
            <person name="Hildebrand F."/>
            <person name="Pallen M.J."/>
        </authorList>
    </citation>
    <scope>NUCLEOTIDE SEQUENCE</scope>
    <source>
        <strain evidence="9">1193</strain>
    </source>
</reference>
<protein>
    <submittedName>
        <fullName evidence="9">Methyl-accepting chemotaxis protein</fullName>
    </submittedName>
</protein>
<sequence>MKIRTKIWMLPLSTAFIFLVGISLSYLVGTNTSAAIDRLRDVDNPYMLEINQIDRHIDAFRTQLQAAAAEGDIDALGLVESLSQQVSQHIQNVSGILGKEALAQQLEDAFAAYQSTAIGATRAMLGVGELGNLIGEMQASQAVLLELVEAEMANAMQATLDRQAEASQGITTALIVNLLTGLVVLLVLGLASYLVINAVWRELGDEPDNLRRAMKRVAEGDLSTELKVKVNDQESLNANVQQMMVTLRRIIGQIRQSTESISVASSQIATGNHDLSVRTETTAANLQRTAAATEQLTVTVGQTADSAHQADQLASSATSAAARGGIIVEQVVTNMSEIEASSQKITEIIGVIDGIAFQTNILALNASVEAARAGEHGRGFAVVASEVQLLAQRSAEAASEIKTLIDNSSEKVISGTKLVQDTGEAMSEIVKGVQQVTDIIGEISAATSEQSSGLTAVNDSVTALDDMTQQNAALVQESATAAASLSDQTETLSRVVAAFRLAQD</sequence>
<comment type="similarity">
    <text evidence="4">Belongs to the methyl-accepting chemotaxis (MCP) protein family.</text>
</comment>
<dbReference type="GO" id="GO:0005886">
    <property type="term" value="C:plasma membrane"/>
    <property type="evidence" value="ECO:0007669"/>
    <property type="project" value="TreeGrafter"/>
</dbReference>
<evidence type="ECO:0000256" key="1">
    <source>
        <dbReference type="ARBA" id="ARBA00004370"/>
    </source>
</evidence>